<protein>
    <recommendedName>
        <fullName evidence="2">Phosphoglycerate mutase family protein</fullName>
    </recommendedName>
</protein>
<accession>A0A7S1THA7</accession>
<dbReference type="AlphaFoldDB" id="A0A7S1THA7"/>
<dbReference type="InterPro" id="IPR013078">
    <property type="entry name" value="His_Pase_superF_clade-1"/>
</dbReference>
<reference evidence="1" key="1">
    <citation type="submission" date="2021-01" db="EMBL/GenBank/DDBJ databases">
        <authorList>
            <person name="Corre E."/>
            <person name="Pelletier E."/>
            <person name="Niang G."/>
            <person name="Scheremetjew M."/>
            <person name="Finn R."/>
            <person name="Kale V."/>
            <person name="Holt S."/>
            <person name="Cochrane G."/>
            <person name="Meng A."/>
            <person name="Brown T."/>
            <person name="Cohen L."/>
        </authorList>
    </citation>
    <scope>NUCLEOTIDE SEQUENCE</scope>
    <source>
        <strain evidence="1">SAG 36.94</strain>
    </source>
</reference>
<name>A0A7S1THA7_9RHOD</name>
<dbReference type="InterPro" id="IPR029033">
    <property type="entry name" value="His_PPase_superfam"/>
</dbReference>
<dbReference type="PANTHER" id="PTHR48100">
    <property type="entry name" value="BROAD-SPECIFICITY PHOSPHATASE YOR283W-RELATED"/>
    <property type="match status" value="1"/>
</dbReference>
<dbReference type="Pfam" id="PF00300">
    <property type="entry name" value="His_Phos_1"/>
    <property type="match status" value="1"/>
</dbReference>
<dbReference type="SMART" id="SM00855">
    <property type="entry name" value="PGAM"/>
    <property type="match status" value="1"/>
</dbReference>
<sequence length="257" mass="28351">MVHRDAFAGENPQWSTNLEFLRSLQKPRAIRVTARRFDPSSAISPTEKIVHFVRHGQGYHNLAAAQPGVACHCATGDSAKLCPYLDPALTDARLTEAGEEEARAAKVQVGDRPIQLVVVSPLTRTLQTASLAFLPQAPTPFLAHEAIREHLGVHVVNKRSRLSLLATQFPHVDFSLLTSPDADDGFSASVRESRQEMADRAYPIFECLKERAETEIAVVSHASLLLTIFNSVMDVEEEALRSIFRTAEVRSVVVNFS</sequence>
<gene>
    <name evidence="1" type="ORF">CCAE0312_LOCUS8239</name>
</gene>
<dbReference type="SUPFAM" id="SSF53254">
    <property type="entry name" value="Phosphoglycerate mutase-like"/>
    <property type="match status" value="1"/>
</dbReference>
<dbReference type="Gene3D" id="3.40.50.1240">
    <property type="entry name" value="Phosphoglycerate mutase-like"/>
    <property type="match status" value="1"/>
</dbReference>
<evidence type="ECO:0000313" key="1">
    <source>
        <dbReference type="EMBL" id="CAD9236147.1"/>
    </source>
</evidence>
<dbReference type="GO" id="GO:0005737">
    <property type="term" value="C:cytoplasm"/>
    <property type="evidence" value="ECO:0007669"/>
    <property type="project" value="TreeGrafter"/>
</dbReference>
<organism evidence="1">
    <name type="scientific">Compsopogon caeruleus</name>
    <dbReference type="NCBI Taxonomy" id="31354"/>
    <lineage>
        <taxon>Eukaryota</taxon>
        <taxon>Rhodophyta</taxon>
        <taxon>Compsopogonophyceae</taxon>
        <taxon>Compsopogonales</taxon>
        <taxon>Compsopogonaceae</taxon>
        <taxon>Compsopogon</taxon>
    </lineage>
</organism>
<dbReference type="PANTHER" id="PTHR48100:SF1">
    <property type="entry name" value="HISTIDINE PHOSPHATASE FAMILY PROTEIN-RELATED"/>
    <property type="match status" value="1"/>
</dbReference>
<dbReference type="InterPro" id="IPR050275">
    <property type="entry name" value="PGM_Phosphatase"/>
</dbReference>
<evidence type="ECO:0008006" key="2">
    <source>
        <dbReference type="Google" id="ProtNLM"/>
    </source>
</evidence>
<proteinExistence type="predicted"/>
<dbReference type="EMBL" id="HBGH01014816">
    <property type="protein sequence ID" value="CAD9236147.1"/>
    <property type="molecule type" value="Transcribed_RNA"/>
</dbReference>
<dbReference type="GO" id="GO:0016791">
    <property type="term" value="F:phosphatase activity"/>
    <property type="evidence" value="ECO:0007669"/>
    <property type="project" value="TreeGrafter"/>
</dbReference>